<comment type="caution">
    <text evidence="3">The sequence shown here is derived from an EMBL/GenBank/DDBJ whole genome shotgun (WGS) entry which is preliminary data.</text>
</comment>
<keyword evidence="4" id="KW-1185">Reference proteome</keyword>
<proteinExistence type="predicted"/>
<dbReference type="Gene3D" id="3.40.50.720">
    <property type="entry name" value="NAD(P)-binding Rossmann-like Domain"/>
    <property type="match status" value="2"/>
</dbReference>
<evidence type="ECO:0000313" key="4">
    <source>
        <dbReference type="Proteomes" id="UP001465755"/>
    </source>
</evidence>
<name>A0AAW1PIU9_9CHLO</name>
<dbReference type="InterPro" id="IPR051783">
    <property type="entry name" value="NAD(P)-dependent_oxidoreduct"/>
</dbReference>
<dbReference type="GO" id="GO:0005737">
    <property type="term" value="C:cytoplasm"/>
    <property type="evidence" value="ECO:0007669"/>
    <property type="project" value="TreeGrafter"/>
</dbReference>
<dbReference type="PANTHER" id="PTHR48079">
    <property type="entry name" value="PROTEIN YEEZ"/>
    <property type="match status" value="1"/>
</dbReference>
<organism evidence="3 4">
    <name type="scientific">Symbiochloris irregularis</name>
    <dbReference type="NCBI Taxonomy" id="706552"/>
    <lineage>
        <taxon>Eukaryota</taxon>
        <taxon>Viridiplantae</taxon>
        <taxon>Chlorophyta</taxon>
        <taxon>core chlorophytes</taxon>
        <taxon>Trebouxiophyceae</taxon>
        <taxon>Trebouxiales</taxon>
        <taxon>Trebouxiaceae</taxon>
        <taxon>Symbiochloris</taxon>
    </lineage>
</organism>
<dbReference type="AlphaFoldDB" id="A0AAW1PIU9"/>
<gene>
    <name evidence="3" type="ORF">WJX73_002791</name>
</gene>
<dbReference type="EMBL" id="JALJOQ010000019">
    <property type="protein sequence ID" value="KAK9809484.1"/>
    <property type="molecule type" value="Genomic_DNA"/>
</dbReference>
<dbReference type="GO" id="GO:0004029">
    <property type="term" value="F:aldehyde dehydrogenase (NAD+) activity"/>
    <property type="evidence" value="ECO:0007669"/>
    <property type="project" value="TreeGrafter"/>
</dbReference>
<sequence length="221" mass="23636">MRVFITGATGFIGSRVTDLLLEGGHDVFALVRSQRSADAAKRKGVEVVGGSLEDLSVISDQAAVADATIHTAFNVDHTLSNWEEAHALDTEQLVTKGAEHGIRTCVLRLPLHVYDQDGSGFTKVMEKKALESGHAVYFGQGQNEASNVHVDDAAQLFICALKHAKPGSLYNGASGVASGREIAEAIANKHGLPASDLSFRQQKLTRRKDTCPDISLSLQSD</sequence>
<evidence type="ECO:0000313" key="3">
    <source>
        <dbReference type="EMBL" id="KAK9809484.1"/>
    </source>
</evidence>
<evidence type="ECO:0000259" key="1">
    <source>
        <dbReference type="Pfam" id="PF01370"/>
    </source>
</evidence>
<dbReference type="SUPFAM" id="SSF51735">
    <property type="entry name" value="NAD(P)-binding Rossmann-fold domains"/>
    <property type="match status" value="1"/>
</dbReference>
<feature type="domain" description="NAD-dependent epimerase/dehydratase" evidence="1">
    <location>
        <begin position="93"/>
        <end position="171"/>
    </location>
</feature>
<dbReference type="PANTHER" id="PTHR48079:SF6">
    <property type="entry name" value="NAD(P)-BINDING DOMAIN-CONTAINING PROTEIN-RELATED"/>
    <property type="match status" value="1"/>
</dbReference>
<reference evidence="3 4" key="1">
    <citation type="journal article" date="2024" name="Nat. Commun.">
        <title>Phylogenomics reveals the evolutionary origins of lichenization in chlorophyte algae.</title>
        <authorList>
            <person name="Puginier C."/>
            <person name="Libourel C."/>
            <person name="Otte J."/>
            <person name="Skaloud P."/>
            <person name="Haon M."/>
            <person name="Grisel S."/>
            <person name="Petersen M."/>
            <person name="Berrin J.G."/>
            <person name="Delaux P.M."/>
            <person name="Dal Grande F."/>
            <person name="Keller J."/>
        </authorList>
    </citation>
    <scope>NUCLEOTIDE SEQUENCE [LARGE SCALE GENOMIC DNA]</scope>
    <source>
        <strain evidence="3 4">SAG 2036</strain>
    </source>
</reference>
<evidence type="ECO:0000259" key="2">
    <source>
        <dbReference type="Pfam" id="PF05368"/>
    </source>
</evidence>
<feature type="domain" description="NmrA-like" evidence="2">
    <location>
        <begin position="2"/>
        <end position="72"/>
    </location>
</feature>
<dbReference type="InterPro" id="IPR008030">
    <property type="entry name" value="NmrA-like"/>
</dbReference>
<dbReference type="InterPro" id="IPR001509">
    <property type="entry name" value="Epimerase_deHydtase"/>
</dbReference>
<accession>A0AAW1PIU9</accession>
<dbReference type="Proteomes" id="UP001465755">
    <property type="component" value="Unassembled WGS sequence"/>
</dbReference>
<dbReference type="InterPro" id="IPR036291">
    <property type="entry name" value="NAD(P)-bd_dom_sf"/>
</dbReference>
<dbReference type="Pfam" id="PF05368">
    <property type="entry name" value="NmrA"/>
    <property type="match status" value="1"/>
</dbReference>
<protein>
    <submittedName>
        <fullName evidence="3">Uncharacterized protein</fullName>
    </submittedName>
</protein>
<dbReference type="Pfam" id="PF01370">
    <property type="entry name" value="Epimerase"/>
    <property type="match status" value="1"/>
</dbReference>